<gene>
    <name evidence="2" type="ORF">J1836_006850</name>
    <name evidence="1" type="ORF">J1836_05975</name>
</gene>
<sequence length="46" mass="5062">MNFEYPLGATPLDPDEAQGLLPTHITTQGELNVWEQTNILQGFFGG</sequence>
<evidence type="ECO:0000313" key="1">
    <source>
        <dbReference type="EMBL" id="MBO0612479.1"/>
    </source>
</evidence>
<reference evidence="1 3" key="1">
    <citation type="submission" date="2021-03" db="EMBL/GenBank/DDBJ databases">
        <title>Draft genome and methylome analysis of Thiotrix fructosivoruns ATCC 49748.</title>
        <authorList>
            <person name="Fomenkov A."/>
            <person name="Grabovich M.Y."/>
            <person name="Roberts R.J."/>
        </authorList>
    </citation>
    <scope>NUCLEOTIDE SEQUENCE [LARGE SCALE GENOMIC DNA]</scope>
    <source>
        <strain evidence="1 3">ATCC 49748</strain>
    </source>
</reference>
<name>A0A8B0ST03_9GAMM</name>
<reference evidence="2" key="2">
    <citation type="submission" date="2021-04" db="EMBL/GenBank/DDBJ databases">
        <title>Complete Genome and methylome analysis of Thiothrix fructosivorans ATCC 49748.</title>
        <authorList>
            <person name="Fomenkov A."/>
            <person name="Sun L."/>
            <person name="Vincze T."/>
            <person name="Grabovich M.Y."/>
            <person name="Roberts R.J."/>
        </authorList>
    </citation>
    <scope>NUCLEOTIDE SEQUENCE</scope>
    <source>
        <strain evidence="2">ATCC 49748</strain>
    </source>
</reference>
<accession>A0A8B0ST03</accession>
<dbReference type="RefSeq" id="WP_207250182.1">
    <property type="nucleotide sequence ID" value="NZ_JAFMPM010000006.1"/>
</dbReference>
<proteinExistence type="predicted"/>
<dbReference type="AlphaFoldDB" id="A0A8B0ST03"/>
<protein>
    <submittedName>
        <fullName evidence="2">Uncharacterized protein</fullName>
    </submittedName>
</protein>
<dbReference type="Proteomes" id="UP000664466">
    <property type="component" value="Unassembled WGS sequence"/>
</dbReference>
<evidence type="ECO:0000313" key="2">
    <source>
        <dbReference type="EMBL" id="QTX12042.1"/>
    </source>
</evidence>
<keyword evidence="3" id="KW-1185">Reference proteome</keyword>
<dbReference type="EMBL" id="JAFMPM010000006">
    <property type="protein sequence ID" value="MBO0612479.1"/>
    <property type="molecule type" value="Genomic_DNA"/>
</dbReference>
<organism evidence="2">
    <name type="scientific">Thiothrix fructosivorans</name>
    <dbReference type="NCBI Taxonomy" id="111770"/>
    <lineage>
        <taxon>Bacteria</taxon>
        <taxon>Pseudomonadati</taxon>
        <taxon>Pseudomonadota</taxon>
        <taxon>Gammaproteobacteria</taxon>
        <taxon>Thiotrichales</taxon>
        <taxon>Thiotrichaceae</taxon>
        <taxon>Thiothrix</taxon>
    </lineage>
</organism>
<dbReference type="EMBL" id="CP072748">
    <property type="protein sequence ID" value="QTX12042.1"/>
    <property type="molecule type" value="Genomic_DNA"/>
</dbReference>
<evidence type="ECO:0000313" key="3">
    <source>
        <dbReference type="Proteomes" id="UP000664466"/>
    </source>
</evidence>